<evidence type="ECO:0000256" key="2">
    <source>
        <dbReference type="ARBA" id="ARBA00022679"/>
    </source>
</evidence>
<keyword evidence="3 5" id="KW-0418">Kinase</keyword>
<dbReference type="GO" id="GO:0004674">
    <property type="term" value="F:protein serine/threonine kinase activity"/>
    <property type="evidence" value="ECO:0007669"/>
    <property type="project" value="TreeGrafter"/>
</dbReference>
<dbReference type="InterPro" id="IPR052028">
    <property type="entry name" value="HipA_Ser/Thr_kinase"/>
</dbReference>
<dbReference type="GO" id="GO:0005829">
    <property type="term" value="C:cytosol"/>
    <property type="evidence" value="ECO:0007669"/>
    <property type="project" value="TreeGrafter"/>
</dbReference>
<comment type="similarity">
    <text evidence="1">Belongs to the HipA Ser/Thr kinase family.</text>
</comment>
<dbReference type="Pfam" id="PF07804">
    <property type="entry name" value="HipA_C"/>
    <property type="match status" value="1"/>
</dbReference>
<dbReference type="Gene3D" id="1.10.1070.20">
    <property type="match status" value="1"/>
</dbReference>
<keyword evidence="2" id="KW-0808">Transferase</keyword>
<dbReference type="PANTHER" id="PTHR37419">
    <property type="entry name" value="SERINE/THREONINE-PROTEIN KINASE TOXIN HIPA"/>
    <property type="match status" value="1"/>
</dbReference>
<dbReference type="OrthoDB" id="9805913at2"/>
<evidence type="ECO:0000313" key="5">
    <source>
        <dbReference type="EMBL" id="SDX72499.1"/>
    </source>
</evidence>
<gene>
    <name evidence="5" type="ORF">SAMN05444338_1148</name>
</gene>
<sequence length="318" mass="36277">MFKKCLYCYKPLADDAVGDFHEQCSLEFFGSKQQPVFEHSLKQMVDLAKNVVERSVAVPGIQPKLSLSIVNDTIHDGNKGRLTVVGALGGNYIFKPPSAQFLEMPENEHVTMRIAEAFGINTVMSSLIRLQSGELSYITKRIDRTETGEKIHMLDMFQITEAFDKYKSSMEKIGKALDEFSDNTLLDKVYFLELAIFSFLTGNNDMHLKNFSMIHSGDTWTLAPAYDLLNVAIVNPDDTEELALTLEGKKKKLKWEHFKKLGSTLGLNEKQIKGMAKRFQKNKPIAIQWINNSFLSDAFKEKYKVLLEERYHRLFGID</sequence>
<evidence type="ECO:0000259" key="4">
    <source>
        <dbReference type="Pfam" id="PF07804"/>
    </source>
</evidence>
<proteinExistence type="inferred from homology"/>
<protein>
    <submittedName>
        <fullName evidence="5">Serine/threonine-protein kinase HipA</fullName>
    </submittedName>
</protein>
<name>A0A1H3E3J4_9FLAO</name>
<accession>A0A1H3E3J4</accession>
<dbReference type="Proteomes" id="UP000198569">
    <property type="component" value="Unassembled WGS sequence"/>
</dbReference>
<evidence type="ECO:0000256" key="3">
    <source>
        <dbReference type="ARBA" id="ARBA00022777"/>
    </source>
</evidence>
<organism evidence="5 6">
    <name type="scientific">Flavobacterium degerlachei</name>
    <dbReference type="NCBI Taxonomy" id="229203"/>
    <lineage>
        <taxon>Bacteria</taxon>
        <taxon>Pseudomonadati</taxon>
        <taxon>Bacteroidota</taxon>
        <taxon>Flavobacteriia</taxon>
        <taxon>Flavobacteriales</taxon>
        <taxon>Flavobacteriaceae</taxon>
        <taxon>Flavobacterium</taxon>
    </lineage>
</organism>
<keyword evidence="6" id="KW-1185">Reference proteome</keyword>
<dbReference type="InterPro" id="IPR012893">
    <property type="entry name" value="HipA-like_C"/>
</dbReference>
<reference evidence="6" key="1">
    <citation type="submission" date="2016-10" db="EMBL/GenBank/DDBJ databases">
        <authorList>
            <person name="Varghese N."/>
            <person name="Submissions S."/>
        </authorList>
    </citation>
    <scope>NUCLEOTIDE SEQUENCE [LARGE SCALE GENOMIC DNA]</scope>
    <source>
        <strain evidence="6">DSM 15718</strain>
    </source>
</reference>
<evidence type="ECO:0000256" key="1">
    <source>
        <dbReference type="ARBA" id="ARBA00010164"/>
    </source>
</evidence>
<evidence type="ECO:0000313" key="6">
    <source>
        <dbReference type="Proteomes" id="UP000198569"/>
    </source>
</evidence>
<dbReference type="AlphaFoldDB" id="A0A1H3E3J4"/>
<dbReference type="STRING" id="229203.SAMN05444338_1148"/>
<feature type="domain" description="HipA-like C-terminal" evidence="4">
    <location>
        <begin position="57"/>
        <end position="281"/>
    </location>
</feature>
<dbReference type="RefSeq" id="WP_091434236.1">
    <property type="nucleotide sequence ID" value="NZ_FNMV01000014.1"/>
</dbReference>
<dbReference type="EMBL" id="FNMV01000014">
    <property type="protein sequence ID" value="SDX72499.1"/>
    <property type="molecule type" value="Genomic_DNA"/>
</dbReference>
<dbReference type="PANTHER" id="PTHR37419:SF1">
    <property type="entry name" value="SERINE_THREONINE-PROTEIN KINASE TOXIN HIPA"/>
    <property type="match status" value="1"/>
</dbReference>